<dbReference type="OMA" id="CQHFKEV"/>
<sequence length="98" mass="10784">MAEAAAPAPIEINDAYFCQHFKEVCADCSYDGREENDTFFGFDPIDREGLEAPASSQNKEGVYQCKKHGSPACNQCYGWKKQITRARAAAKKAGKKSS</sequence>
<comment type="caution">
    <text evidence="1">The sequence shown here is derived from an EMBL/GenBank/DDBJ whole genome shotgun (WGS) entry which is preliminary data.</text>
</comment>
<evidence type="ECO:0000313" key="1">
    <source>
        <dbReference type="EMBL" id="CDO69067.1"/>
    </source>
</evidence>
<protein>
    <submittedName>
        <fullName evidence="1">Uncharacterized protein</fullName>
    </submittedName>
</protein>
<evidence type="ECO:0000313" key="2">
    <source>
        <dbReference type="Proteomes" id="UP000029665"/>
    </source>
</evidence>
<keyword evidence="2" id="KW-1185">Reference proteome</keyword>
<dbReference type="EMBL" id="CCBP010000033">
    <property type="protein sequence ID" value="CDO69067.1"/>
    <property type="molecule type" value="Genomic_DNA"/>
</dbReference>
<dbReference type="AlphaFoldDB" id="A0A060S3R6"/>
<proteinExistence type="predicted"/>
<name>A0A060S3R6_PYCCI</name>
<accession>A0A060S3R6</accession>
<dbReference type="OrthoDB" id="2533496at2759"/>
<dbReference type="Proteomes" id="UP000029665">
    <property type="component" value="Unassembled WGS sequence"/>
</dbReference>
<organism evidence="1 2">
    <name type="scientific">Pycnoporus cinnabarinus</name>
    <name type="common">Cinnabar-red polypore</name>
    <name type="synonym">Trametes cinnabarina</name>
    <dbReference type="NCBI Taxonomy" id="5643"/>
    <lineage>
        <taxon>Eukaryota</taxon>
        <taxon>Fungi</taxon>
        <taxon>Dikarya</taxon>
        <taxon>Basidiomycota</taxon>
        <taxon>Agaricomycotina</taxon>
        <taxon>Agaricomycetes</taxon>
        <taxon>Polyporales</taxon>
        <taxon>Polyporaceae</taxon>
        <taxon>Trametes</taxon>
    </lineage>
</organism>
<dbReference type="HOGENOM" id="CLU_145565_1_0_1"/>
<gene>
    <name evidence="1" type="ORF">BN946_scf184992.g16</name>
</gene>
<reference evidence="1" key="1">
    <citation type="submission" date="2014-01" db="EMBL/GenBank/DDBJ databases">
        <title>The genome of the white-rot fungus Pycnoporus cinnabarinus: a basidiomycete model with a versatile arsenal for lignocellulosic biomass breakdown.</title>
        <authorList>
            <person name="Levasseur A."/>
            <person name="Lomascolo A."/>
            <person name="Ruiz-Duenas F.J."/>
            <person name="Uzan E."/>
            <person name="Piumi F."/>
            <person name="Kues U."/>
            <person name="Ram A.F.J."/>
            <person name="Murat C."/>
            <person name="Haon M."/>
            <person name="Benoit I."/>
            <person name="Arfi Y."/>
            <person name="Chevret D."/>
            <person name="Drula E."/>
            <person name="Kwon M.J."/>
            <person name="Gouret P."/>
            <person name="Lesage-Meessen L."/>
            <person name="Lombard V."/>
            <person name="Mariette J."/>
            <person name="Noirot C."/>
            <person name="Park J."/>
            <person name="Patyshakuliyeva A."/>
            <person name="Wieneger R.A.B."/>
            <person name="Wosten H.A.B."/>
            <person name="Martin F."/>
            <person name="Coutinho P.M."/>
            <person name="de Vries R."/>
            <person name="Martinez A.T."/>
            <person name="Klopp C."/>
            <person name="Pontarotti P."/>
            <person name="Henrissat B."/>
            <person name="Record E."/>
        </authorList>
    </citation>
    <scope>NUCLEOTIDE SEQUENCE [LARGE SCALE GENOMIC DNA]</scope>
    <source>
        <strain evidence="1">BRFM137</strain>
    </source>
</reference>